<accession>A0ABU6PXM5</accession>
<sequence length="226" mass="26617">MRRCLYQAEWRGAEQPKTYFQDDAVCSALTEVMERLQVVNLSLFADKNRLFLYYECLEKEAGPDRLLGNSGEKLAIWPGTGKVRWWVPMTDIFHYQHPLSNEQWVRKHSDRRPFGRVARLEPEQIASYVYFHYQYQEEKPGDGDKYGIIGLHENQLFFYSELPETLEPVPYEGKLNTSLKPDHWAEVMEPHFIKWKGVPEGQDIWRKLELVLEVRGYAAERGLPHA</sequence>
<comment type="caution">
    <text evidence="1">The sequence shown here is derived from an EMBL/GenBank/DDBJ whole genome shotgun (WGS) entry which is preliminary data.</text>
</comment>
<gene>
    <name evidence="1" type="ORF">P9847_20335</name>
</gene>
<keyword evidence="2" id="KW-1185">Reference proteome</keyword>
<dbReference type="RefSeq" id="WP_328280753.1">
    <property type="nucleotide sequence ID" value="NZ_JARTLD010000052.1"/>
</dbReference>
<dbReference type="EMBL" id="JARTLD010000052">
    <property type="protein sequence ID" value="MED5019648.1"/>
    <property type="molecule type" value="Genomic_DNA"/>
</dbReference>
<evidence type="ECO:0000313" key="2">
    <source>
        <dbReference type="Proteomes" id="UP001343257"/>
    </source>
</evidence>
<reference evidence="1 2" key="1">
    <citation type="submission" date="2023-03" db="EMBL/GenBank/DDBJ databases">
        <title>Bacillus Genome Sequencing.</title>
        <authorList>
            <person name="Dunlap C."/>
        </authorList>
    </citation>
    <scope>NUCLEOTIDE SEQUENCE [LARGE SCALE GENOMIC DNA]</scope>
    <source>
        <strain evidence="1 2">NRS-52</strain>
    </source>
</reference>
<evidence type="ECO:0000313" key="1">
    <source>
        <dbReference type="EMBL" id="MED5019648.1"/>
    </source>
</evidence>
<name>A0ABU6PXM5_9BACL</name>
<dbReference type="Proteomes" id="UP001343257">
    <property type="component" value="Unassembled WGS sequence"/>
</dbReference>
<protein>
    <submittedName>
        <fullName evidence="1">Uncharacterized protein</fullName>
    </submittedName>
</protein>
<proteinExistence type="predicted"/>
<organism evidence="1 2">
    <name type="scientific">Paenibacillus chibensis</name>
    <dbReference type="NCBI Taxonomy" id="59846"/>
    <lineage>
        <taxon>Bacteria</taxon>
        <taxon>Bacillati</taxon>
        <taxon>Bacillota</taxon>
        <taxon>Bacilli</taxon>
        <taxon>Bacillales</taxon>
        <taxon>Paenibacillaceae</taxon>
        <taxon>Paenibacillus</taxon>
    </lineage>
</organism>